<gene>
    <name evidence="1" type="ORF">AS156_28320</name>
</gene>
<dbReference type="EMBL" id="LNCU01000014">
    <property type="protein sequence ID" value="KWV60662.1"/>
    <property type="molecule type" value="Genomic_DNA"/>
</dbReference>
<protein>
    <submittedName>
        <fullName evidence="1">Uncharacterized protein</fullName>
    </submittedName>
</protein>
<organism evidence="1 2">
    <name type="scientific">Bradyrhizobium macuxiense</name>
    <dbReference type="NCBI Taxonomy" id="1755647"/>
    <lineage>
        <taxon>Bacteria</taxon>
        <taxon>Pseudomonadati</taxon>
        <taxon>Pseudomonadota</taxon>
        <taxon>Alphaproteobacteria</taxon>
        <taxon>Hyphomicrobiales</taxon>
        <taxon>Nitrobacteraceae</taxon>
        <taxon>Bradyrhizobium</taxon>
    </lineage>
</organism>
<accession>A0A120FRT6</accession>
<dbReference type="AlphaFoldDB" id="A0A120FRT6"/>
<evidence type="ECO:0000313" key="1">
    <source>
        <dbReference type="EMBL" id="KWV60662.1"/>
    </source>
</evidence>
<sequence>MSGWSYKLDQRSGSDVHVFRCEQPSCGAGSKVTYRLYAADNPMTLDQFRESQTQIIKALEQRKPGQRITLIGVDGAKATAPRMFRARRLTVTPDGVSEYQVNGLLFGTRASASLISSARDEKASNDNYAKFAAAVMHVLAPKTR</sequence>
<dbReference type="OrthoDB" id="8227785at2"/>
<reference evidence="1 2" key="1">
    <citation type="submission" date="2015-11" db="EMBL/GenBank/DDBJ databases">
        <title>Draft Genome Sequence of the Strain BR 10303 (Bradyrhizobium sp.) isolated from nodules of Centrolobium paraense.</title>
        <authorList>
            <person name="Zelli J.E."/>
            <person name="Simoes-Araujo J.L."/>
            <person name="Barauna A.C."/>
            <person name="Silva K."/>
        </authorList>
    </citation>
    <scope>NUCLEOTIDE SEQUENCE [LARGE SCALE GENOMIC DNA]</scope>
    <source>
        <strain evidence="1 2">BR 10303</strain>
    </source>
</reference>
<proteinExistence type="predicted"/>
<evidence type="ECO:0000313" key="2">
    <source>
        <dbReference type="Proteomes" id="UP000057737"/>
    </source>
</evidence>
<comment type="caution">
    <text evidence="1">The sequence shown here is derived from an EMBL/GenBank/DDBJ whole genome shotgun (WGS) entry which is preliminary data.</text>
</comment>
<keyword evidence="2" id="KW-1185">Reference proteome</keyword>
<name>A0A120FRT6_9BRAD</name>
<dbReference type="Proteomes" id="UP000057737">
    <property type="component" value="Unassembled WGS sequence"/>
</dbReference>